<feature type="compositionally biased region" description="Basic and acidic residues" evidence="1">
    <location>
        <begin position="491"/>
        <end position="514"/>
    </location>
</feature>
<dbReference type="Proteomes" id="UP001430306">
    <property type="component" value="Unassembled WGS sequence"/>
</dbReference>
<gene>
    <name evidence="3" type="ORF">LOC71_23805</name>
</gene>
<protein>
    <submittedName>
        <fullName evidence="3">Flagellar hook-length control protein FliK</fullName>
    </submittedName>
</protein>
<evidence type="ECO:0000259" key="2">
    <source>
        <dbReference type="Pfam" id="PF02120"/>
    </source>
</evidence>
<feature type="compositionally biased region" description="Low complexity" evidence="1">
    <location>
        <begin position="336"/>
        <end position="361"/>
    </location>
</feature>
<sequence length="542" mass="56463">MASTNTTDQRKHSALAALSTSSGNSNPAIAAGFAESASGLSDPFAEIFARIAASEPVAAAEPVAAPEEIEREESVRAESSDDSEDQDTEESTTVAAVVVGNEQATETLETQTEVISEAESEGQEETSHSPQAIEWNESDAAGEETESAGELEVISEEETSIAQPTTEPQAVDANEGVVHEEVAVAAQSDSRQRQNEKSSETVVEDEAFAESTISTTEETTASTAEIESAEATTSDEQSGDDAAHDIRRTERRRYSDSAPLQNNTPAGSQASSPTAQTSGFSIAPELAKSAESSESIDPSQFEQAIDSAAAKSATPASQAVNATSAVAAAARAATGSSAAASSTTAASATTDPTTPVTGTEASTAKTKDAQQTGTKSSGVDQNSAVARAKLVQRVSRGFQSLGTNGGHIRMRLSPVELGSVRLEVHIQDNTLRGRMVTESEAASQVLRERLPQLRSQLESQGMRLESIEITTDAGGGSDFDSSQSFSGGDASADREHFQHREANRSKDFGRRQRAETAPLENTPVAASAVGWNSSTTGVDVRA</sequence>
<proteinExistence type="predicted"/>
<organism evidence="3 4">
    <name type="scientific">Rhodopirellula halodulae</name>
    <dbReference type="NCBI Taxonomy" id="2894198"/>
    <lineage>
        <taxon>Bacteria</taxon>
        <taxon>Pseudomonadati</taxon>
        <taxon>Planctomycetota</taxon>
        <taxon>Planctomycetia</taxon>
        <taxon>Pirellulales</taxon>
        <taxon>Pirellulaceae</taxon>
        <taxon>Rhodopirellula</taxon>
    </lineage>
</organism>
<feature type="compositionally biased region" description="Basic and acidic residues" evidence="1">
    <location>
        <begin position="241"/>
        <end position="255"/>
    </location>
</feature>
<feature type="region of interest" description="Disordered" evidence="1">
    <location>
        <begin position="336"/>
        <end position="381"/>
    </location>
</feature>
<feature type="compositionally biased region" description="Low complexity" evidence="1">
    <location>
        <begin position="304"/>
        <end position="321"/>
    </location>
</feature>
<dbReference type="InterPro" id="IPR021136">
    <property type="entry name" value="Flagellar_hook_control-like_C"/>
</dbReference>
<evidence type="ECO:0000313" key="3">
    <source>
        <dbReference type="EMBL" id="MCC9645316.1"/>
    </source>
</evidence>
<feature type="compositionally biased region" description="Acidic residues" evidence="1">
    <location>
        <begin position="80"/>
        <end position="90"/>
    </location>
</feature>
<feature type="compositionally biased region" description="Polar residues" evidence="1">
    <location>
        <begin position="530"/>
        <end position="542"/>
    </location>
</feature>
<feature type="compositionally biased region" description="Low complexity" evidence="1">
    <location>
        <begin position="91"/>
        <end position="113"/>
    </location>
</feature>
<dbReference type="Gene3D" id="3.30.750.140">
    <property type="match status" value="1"/>
</dbReference>
<feature type="compositionally biased region" description="Low complexity" evidence="1">
    <location>
        <begin position="478"/>
        <end position="490"/>
    </location>
</feature>
<feature type="compositionally biased region" description="Polar residues" evidence="1">
    <location>
        <begin position="369"/>
        <end position="381"/>
    </location>
</feature>
<feature type="compositionally biased region" description="Polar residues" evidence="1">
    <location>
        <begin position="18"/>
        <end position="27"/>
    </location>
</feature>
<feature type="compositionally biased region" description="Low complexity" evidence="1">
    <location>
        <begin position="209"/>
        <end position="234"/>
    </location>
</feature>
<feature type="region of interest" description="Disordered" evidence="1">
    <location>
        <begin position="57"/>
        <end position="321"/>
    </location>
</feature>
<dbReference type="EMBL" id="JAJKFW010000064">
    <property type="protein sequence ID" value="MCC9645316.1"/>
    <property type="molecule type" value="Genomic_DNA"/>
</dbReference>
<accession>A0ABS8NP12</accession>
<feature type="region of interest" description="Disordered" evidence="1">
    <location>
        <begin position="471"/>
        <end position="542"/>
    </location>
</feature>
<dbReference type="Pfam" id="PF02120">
    <property type="entry name" value="Flg_hook"/>
    <property type="match status" value="1"/>
</dbReference>
<name>A0ABS8NP12_9BACT</name>
<feature type="compositionally biased region" description="Polar residues" evidence="1">
    <location>
        <begin position="290"/>
        <end position="302"/>
    </location>
</feature>
<feature type="compositionally biased region" description="Low complexity" evidence="1">
    <location>
        <begin position="57"/>
        <end position="66"/>
    </location>
</feature>
<feature type="compositionally biased region" description="Polar residues" evidence="1">
    <location>
        <begin position="258"/>
        <end position="280"/>
    </location>
</feature>
<feature type="domain" description="Flagellar hook-length control protein-like C-terminal" evidence="2">
    <location>
        <begin position="398"/>
        <end position="475"/>
    </location>
</feature>
<evidence type="ECO:0000313" key="4">
    <source>
        <dbReference type="Proteomes" id="UP001430306"/>
    </source>
</evidence>
<keyword evidence="3" id="KW-0969">Cilium</keyword>
<keyword evidence="3" id="KW-0966">Cell projection</keyword>
<dbReference type="InterPro" id="IPR038610">
    <property type="entry name" value="FliK-like_C_sf"/>
</dbReference>
<keyword evidence="3" id="KW-0282">Flagellum</keyword>
<dbReference type="RefSeq" id="WP_230276939.1">
    <property type="nucleotide sequence ID" value="NZ_JAJKFW010000064.1"/>
</dbReference>
<evidence type="ECO:0000256" key="1">
    <source>
        <dbReference type="SAM" id="MobiDB-lite"/>
    </source>
</evidence>
<reference evidence="3" key="1">
    <citation type="submission" date="2021-11" db="EMBL/GenBank/DDBJ databases">
        <title>Genome sequence.</title>
        <authorList>
            <person name="Sun Q."/>
        </authorList>
    </citation>
    <scope>NUCLEOTIDE SEQUENCE</scope>
    <source>
        <strain evidence="3">JC740</strain>
    </source>
</reference>
<dbReference type="CDD" id="cd17470">
    <property type="entry name" value="T3SS_Flik_C"/>
    <property type="match status" value="1"/>
</dbReference>
<feature type="region of interest" description="Disordered" evidence="1">
    <location>
        <begin position="1"/>
        <end position="29"/>
    </location>
</feature>
<comment type="caution">
    <text evidence="3">The sequence shown here is derived from an EMBL/GenBank/DDBJ whole genome shotgun (WGS) entry which is preliminary data.</text>
</comment>
<feature type="compositionally biased region" description="Basic and acidic residues" evidence="1">
    <location>
        <begin position="190"/>
        <end position="199"/>
    </location>
</feature>
<feature type="compositionally biased region" description="Acidic residues" evidence="1">
    <location>
        <begin position="136"/>
        <end position="159"/>
    </location>
</feature>
<keyword evidence="4" id="KW-1185">Reference proteome</keyword>